<feature type="domain" description="CDCP1 second and fifth CUB" evidence="4">
    <location>
        <begin position="395"/>
        <end position="483"/>
    </location>
</feature>
<reference evidence="5" key="1">
    <citation type="submission" date="2019-06" db="EMBL/GenBank/DDBJ databases">
        <authorList>
            <consortium name="Wellcome Sanger Institute Data Sharing"/>
        </authorList>
    </citation>
    <scope>NUCLEOTIDE SEQUENCE [LARGE SCALE GENOMIC DNA]</scope>
</reference>
<feature type="domain" description="CDCP1 second and fifth CUB" evidence="4">
    <location>
        <begin position="89"/>
        <end position="191"/>
    </location>
</feature>
<dbReference type="Ensembl" id="ENSSORT00005017572.1">
    <property type="protein sequence ID" value="ENSSORP00005017058.1"/>
    <property type="gene ID" value="ENSSORG00005008576.1"/>
</dbReference>
<dbReference type="InterPro" id="IPR038811">
    <property type="entry name" value="CDCP1"/>
</dbReference>
<keyword evidence="1" id="KW-0732">Signal</keyword>
<reference evidence="5" key="3">
    <citation type="submission" date="2025-09" db="UniProtKB">
        <authorList>
            <consortium name="Ensembl"/>
        </authorList>
    </citation>
    <scope>IDENTIFICATION</scope>
</reference>
<dbReference type="InParanoid" id="A0A672ZKR9"/>
<protein>
    <submittedName>
        <fullName evidence="5">CUB domain containing protein 1a</fullName>
    </submittedName>
</protein>
<dbReference type="Pfam" id="PF23665">
    <property type="entry name" value="CDCP1_CUB_6"/>
    <property type="match status" value="2"/>
</dbReference>
<sequence>MLRMWKMCFFILPLIVIKLTITPDRGTTLTISRTSSECKVCTVTGRKRQCEASLVLRDSAPVSVELECSKRQEVFDVEISCNGNIILTDSSSPPLLNFNRKFTWNLKATAPKSLKIDFTNTGLRQINPSQECPDKHAYTLKAFRTTESIDMGKYCRTGAITDVQILRQSSFSLEIPAGQKLQSGQFSVSVGDEIKTLARISLTLPQGGSGLELLTPNYPDSFPDDDVMDWHIKVPAKHQTSVQFLNLTQPRCLYKETAMEYHGVGRAAVVVMLNQNQPVQSQGTFSMMLRNCKMDRSRAGSPGLSFAIKLSATKTTSTDPCRVDLRKTPGLSLQIEKLKSASGCEMKQISAIKDNITVLPNSETQLSFQDCLPEDIQCYKLKDCPKGNIQLSVPQLPSCLLASLTRVTWTFTFPQDGTVEFSSLTAGLRQSLPGQSCNDSIVVKLAEDDGTTIGNFCRQGAIQKVQIHTNMSVSLSCMKSGALKMLTKPLLYACIKNEISERYIFTVSPRKDTPLLLATPGWPLGMKSQSTASWIVNVPPKMDAHIMFPHLTQPKCSKRHTNIKVQALGSREEFYSRREDEEADNEITVSESFYLNMSNCMPERGDFMDLENLISRNLTKIIFAYAVCYSETFFLFLSNRKKKKKLAHQVSIYNPNGTSFLPGYNPRPSDDDDSHVYASIEDSLVYTHLLRKGAEMGIYGEHDAYRSYPGHTDSQKPLVSKDSGPDGVEVSTYQQFQQQPPSLPNRPPSHLKYLYRICVLFT</sequence>
<evidence type="ECO:0000313" key="6">
    <source>
        <dbReference type="Proteomes" id="UP000472271"/>
    </source>
</evidence>
<dbReference type="InterPro" id="IPR056269">
    <property type="entry name" value="CUB_CDCP1_2nd_5th"/>
</dbReference>
<dbReference type="InterPro" id="IPR056266">
    <property type="entry name" value="CDCP1_CUB_3rd_6th"/>
</dbReference>
<evidence type="ECO:0000259" key="3">
    <source>
        <dbReference type="Pfam" id="PF23667"/>
    </source>
</evidence>
<feature type="domain" description="CDCP1 third and sixth CUB" evidence="2">
    <location>
        <begin position="500"/>
        <end position="610"/>
    </location>
</feature>
<dbReference type="AlphaFoldDB" id="A0A672ZKR9"/>
<name>A0A672ZKR9_9TELE</name>
<dbReference type="Pfam" id="PF23668">
    <property type="entry name" value="CUB_CDCP1_2"/>
    <property type="match status" value="2"/>
</dbReference>
<feature type="signal peptide" evidence="1">
    <location>
        <begin position="1"/>
        <end position="26"/>
    </location>
</feature>
<feature type="domain" description="CDCP1 first CUB" evidence="3">
    <location>
        <begin position="18"/>
        <end position="82"/>
    </location>
</feature>
<organism evidence="5 6">
    <name type="scientific">Sphaeramia orbicularis</name>
    <name type="common">orbiculate cardinalfish</name>
    <dbReference type="NCBI Taxonomy" id="375764"/>
    <lineage>
        <taxon>Eukaryota</taxon>
        <taxon>Metazoa</taxon>
        <taxon>Chordata</taxon>
        <taxon>Craniata</taxon>
        <taxon>Vertebrata</taxon>
        <taxon>Euteleostomi</taxon>
        <taxon>Actinopterygii</taxon>
        <taxon>Neopterygii</taxon>
        <taxon>Teleostei</taxon>
        <taxon>Neoteleostei</taxon>
        <taxon>Acanthomorphata</taxon>
        <taxon>Gobiaria</taxon>
        <taxon>Kurtiformes</taxon>
        <taxon>Apogonoidei</taxon>
        <taxon>Apogonidae</taxon>
        <taxon>Apogoninae</taxon>
        <taxon>Sphaeramia</taxon>
    </lineage>
</organism>
<dbReference type="Pfam" id="PF23667">
    <property type="entry name" value="CUB_CDCP1_1"/>
    <property type="match status" value="1"/>
</dbReference>
<dbReference type="PANTHER" id="PTHR14477:SF1">
    <property type="entry name" value="CUB DOMAIN-CONTAINING PROTEIN 1"/>
    <property type="match status" value="1"/>
</dbReference>
<dbReference type="InterPro" id="IPR056268">
    <property type="entry name" value="CUB_CDCP1_1st"/>
</dbReference>
<evidence type="ECO:0000259" key="2">
    <source>
        <dbReference type="Pfam" id="PF23665"/>
    </source>
</evidence>
<evidence type="ECO:0000313" key="5">
    <source>
        <dbReference type="Ensembl" id="ENSSORP00005017058.1"/>
    </source>
</evidence>
<feature type="domain" description="CDCP1 third and sixth CUB" evidence="2">
    <location>
        <begin position="200"/>
        <end position="298"/>
    </location>
</feature>
<evidence type="ECO:0000259" key="4">
    <source>
        <dbReference type="Pfam" id="PF23668"/>
    </source>
</evidence>
<evidence type="ECO:0000256" key="1">
    <source>
        <dbReference type="SAM" id="SignalP"/>
    </source>
</evidence>
<accession>A0A672ZKR9</accession>
<keyword evidence="6" id="KW-1185">Reference proteome</keyword>
<feature type="chain" id="PRO_5025509856" evidence="1">
    <location>
        <begin position="27"/>
        <end position="762"/>
    </location>
</feature>
<proteinExistence type="predicted"/>
<reference evidence="5" key="2">
    <citation type="submission" date="2025-08" db="UniProtKB">
        <authorList>
            <consortium name="Ensembl"/>
        </authorList>
    </citation>
    <scope>IDENTIFICATION</scope>
</reference>
<dbReference type="PANTHER" id="PTHR14477">
    <property type="entry name" value="CUB DOMAIN-CONTAINING PROTEIN 1"/>
    <property type="match status" value="1"/>
</dbReference>
<dbReference type="Proteomes" id="UP000472271">
    <property type="component" value="Chromosome 16"/>
</dbReference>